<organism evidence="1">
    <name type="scientific">bacterium 19NY04SH03</name>
    <dbReference type="NCBI Taxonomy" id="2920647"/>
    <lineage>
        <taxon>Bacteria</taxon>
    </lineage>
</organism>
<name>A0AAU6UEA7_UNCXX</name>
<dbReference type="EMBL" id="CP095346">
    <property type="protein sequence ID" value="XAG72547.1"/>
    <property type="molecule type" value="Genomic_DNA"/>
</dbReference>
<dbReference type="Gene3D" id="1.25.40.10">
    <property type="entry name" value="Tetratricopeptide repeat domain"/>
    <property type="match status" value="1"/>
</dbReference>
<gene>
    <name evidence="1" type="ORF">MRN42_11390</name>
</gene>
<dbReference type="SUPFAM" id="SSF81901">
    <property type="entry name" value="HCP-like"/>
    <property type="match status" value="1"/>
</dbReference>
<dbReference type="Pfam" id="PF08238">
    <property type="entry name" value="Sel1"/>
    <property type="match status" value="4"/>
</dbReference>
<dbReference type="InterPro" id="IPR006597">
    <property type="entry name" value="Sel1-like"/>
</dbReference>
<dbReference type="InterPro" id="IPR050767">
    <property type="entry name" value="Sel1_AlgK"/>
</dbReference>
<evidence type="ECO:0000313" key="1">
    <source>
        <dbReference type="EMBL" id="XAG72547.1"/>
    </source>
</evidence>
<dbReference type="InterPro" id="IPR011990">
    <property type="entry name" value="TPR-like_helical_dom_sf"/>
</dbReference>
<dbReference type="SMART" id="SM00671">
    <property type="entry name" value="SEL1"/>
    <property type="match status" value="4"/>
</dbReference>
<dbReference type="PANTHER" id="PTHR11102">
    <property type="entry name" value="SEL-1-LIKE PROTEIN"/>
    <property type="match status" value="1"/>
</dbReference>
<reference evidence="1" key="1">
    <citation type="submission" date="2022-03" db="EMBL/GenBank/DDBJ databases">
        <title>Sea Food Isolates.</title>
        <authorList>
            <person name="Li c."/>
        </authorList>
    </citation>
    <scope>NUCLEOTIDE SEQUENCE</scope>
    <source>
        <strain evidence="1">19NY04SH03</strain>
    </source>
</reference>
<dbReference type="PANTHER" id="PTHR11102:SF160">
    <property type="entry name" value="ERAD-ASSOCIATED E3 UBIQUITIN-PROTEIN LIGASE COMPONENT HRD3"/>
    <property type="match status" value="1"/>
</dbReference>
<protein>
    <submittedName>
        <fullName evidence="1">Sel1 repeat family protein</fullName>
    </submittedName>
</protein>
<accession>A0AAU6UEA7</accession>
<sequence>MSETRKNLLVLKISSNKAEKNNSFNVGSIVLPNGLKFHQIKKSHPDVNTYCFEHFGKCENTLLTDLKADLREKLEAAKKTLGCIVNDLEFNTRMPKILSFRLEAVESAMLNVAKQGSLNGQFHLALLYLNWGHHFNRSVVDGLPWLEKAEKNGHSDAIYELGIYYLKHSQPEKAHQYFVKGDKIGCPISQHLLGQMYEEGLHVEQNPRKAFMLYKQAAQRQHSEATIDMVRLRLNGQISDDLPDRTEVLLNEAIRDGSIKAKTFLAVLYQQGFFVERNLNNAVLLFKQAAEQGDPVAQLEYARILTEGRPMYPVDANLAEAKRWHMAATQPSCLGVMPDELVNLVSDWLREGERDIANQHDTEVHISGDQEAGACLKQFNSSKAKKGI</sequence>
<proteinExistence type="predicted"/>
<dbReference type="AlphaFoldDB" id="A0AAU6UEA7"/>